<sequence>MLAVEEGLDARSWLTGQGNMKDTLHSMKDKLGFNIKICYLKIMPLYKKVGWDILVLTKGMIPTHNFIVWVALHRILATIERVIKWGIQVNADCVLCTTQLEITCSLNVHTQLICG</sequence>
<evidence type="ECO:0000313" key="2">
    <source>
        <dbReference type="EMBL" id="MCD7473033.1"/>
    </source>
</evidence>
<dbReference type="Pfam" id="PF13966">
    <property type="entry name" value="zf-RVT"/>
    <property type="match status" value="1"/>
</dbReference>
<evidence type="ECO:0000259" key="1">
    <source>
        <dbReference type="Pfam" id="PF13966"/>
    </source>
</evidence>
<organism evidence="2 3">
    <name type="scientific">Datura stramonium</name>
    <name type="common">Jimsonweed</name>
    <name type="synonym">Common thornapple</name>
    <dbReference type="NCBI Taxonomy" id="4076"/>
    <lineage>
        <taxon>Eukaryota</taxon>
        <taxon>Viridiplantae</taxon>
        <taxon>Streptophyta</taxon>
        <taxon>Embryophyta</taxon>
        <taxon>Tracheophyta</taxon>
        <taxon>Spermatophyta</taxon>
        <taxon>Magnoliopsida</taxon>
        <taxon>eudicotyledons</taxon>
        <taxon>Gunneridae</taxon>
        <taxon>Pentapetalae</taxon>
        <taxon>asterids</taxon>
        <taxon>lamiids</taxon>
        <taxon>Solanales</taxon>
        <taxon>Solanaceae</taxon>
        <taxon>Solanoideae</taxon>
        <taxon>Datureae</taxon>
        <taxon>Datura</taxon>
    </lineage>
</organism>
<accession>A0ABS8TPA0</accession>
<evidence type="ECO:0000313" key="3">
    <source>
        <dbReference type="Proteomes" id="UP000823775"/>
    </source>
</evidence>
<name>A0ABS8TPA0_DATST</name>
<keyword evidence="3" id="KW-1185">Reference proteome</keyword>
<reference evidence="2 3" key="1">
    <citation type="journal article" date="2021" name="BMC Genomics">
        <title>Datura genome reveals duplications of psychoactive alkaloid biosynthetic genes and high mutation rate following tissue culture.</title>
        <authorList>
            <person name="Rajewski A."/>
            <person name="Carter-House D."/>
            <person name="Stajich J."/>
            <person name="Litt A."/>
        </authorList>
    </citation>
    <scope>NUCLEOTIDE SEQUENCE [LARGE SCALE GENOMIC DNA]</scope>
    <source>
        <strain evidence="2">AR-01</strain>
    </source>
</reference>
<dbReference type="EMBL" id="JACEIK010001907">
    <property type="protein sequence ID" value="MCD7473033.1"/>
    <property type="molecule type" value="Genomic_DNA"/>
</dbReference>
<gene>
    <name evidence="2" type="ORF">HAX54_014580</name>
</gene>
<comment type="caution">
    <text evidence="2">The sequence shown here is derived from an EMBL/GenBank/DDBJ whole genome shotgun (WGS) entry which is preliminary data.</text>
</comment>
<dbReference type="Proteomes" id="UP000823775">
    <property type="component" value="Unassembled WGS sequence"/>
</dbReference>
<dbReference type="InterPro" id="IPR026960">
    <property type="entry name" value="RVT-Znf"/>
</dbReference>
<proteinExistence type="predicted"/>
<feature type="domain" description="Reverse transcriptase zinc-binding" evidence="1">
    <location>
        <begin position="33"/>
        <end position="102"/>
    </location>
</feature>
<protein>
    <recommendedName>
        <fullName evidence="1">Reverse transcriptase zinc-binding domain-containing protein</fullName>
    </recommendedName>
</protein>